<keyword evidence="2" id="KW-1185">Reference proteome</keyword>
<evidence type="ECO:0008006" key="3">
    <source>
        <dbReference type="Google" id="ProtNLM"/>
    </source>
</evidence>
<proteinExistence type="predicted"/>
<accession>A0A4R3HPB9</accession>
<dbReference type="AlphaFoldDB" id="A0A4R3HPB9"/>
<evidence type="ECO:0000313" key="1">
    <source>
        <dbReference type="EMBL" id="TCS32910.1"/>
    </source>
</evidence>
<dbReference type="OrthoDB" id="7272485at2"/>
<organism evidence="1 2">
    <name type="scientific">Paucimonas lemoignei</name>
    <name type="common">Pseudomonas lemoignei</name>
    <dbReference type="NCBI Taxonomy" id="29443"/>
    <lineage>
        <taxon>Bacteria</taxon>
        <taxon>Pseudomonadati</taxon>
        <taxon>Pseudomonadota</taxon>
        <taxon>Betaproteobacteria</taxon>
        <taxon>Burkholderiales</taxon>
        <taxon>Burkholderiaceae</taxon>
        <taxon>Paucimonas</taxon>
    </lineage>
</organism>
<dbReference type="RefSeq" id="WP_132260353.1">
    <property type="nucleotide sequence ID" value="NZ_SLZQ01000019.1"/>
</dbReference>
<reference evidence="1 2" key="1">
    <citation type="submission" date="2019-03" db="EMBL/GenBank/DDBJ databases">
        <title>Genomic Encyclopedia of Type Strains, Phase IV (KMG-IV): sequencing the most valuable type-strain genomes for metagenomic binning, comparative biology and taxonomic classification.</title>
        <authorList>
            <person name="Goeker M."/>
        </authorList>
    </citation>
    <scope>NUCLEOTIDE SEQUENCE [LARGE SCALE GENOMIC DNA]</scope>
    <source>
        <strain evidence="1 2">DSM 7445</strain>
    </source>
</reference>
<comment type="caution">
    <text evidence="1">The sequence shown here is derived from an EMBL/GenBank/DDBJ whole genome shotgun (WGS) entry which is preliminary data.</text>
</comment>
<dbReference type="Proteomes" id="UP000295382">
    <property type="component" value="Unassembled WGS sequence"/>
</dbReference>
<protein>
    <recommendedName>
        <fullName evidence="3">CopG family transcriptional regulator</fullName>
    </recommendedName>
</protein>
<evidence type="ECO:0000313" key="2">
    <source>
        <dbReference type="Proteomes" id="UP000295382"/>
    </source>
</evidence>
<name>A0A4R3HPB9_PAULE</name>
<sequence>MAIIPTKPQVSAYKNLDAFIAGGEPAFSPEKKKVKKAGCKQVITLTISPATLARIDDWARNQGISRAAAVAVAISKLTG</sequence>
<gene>
    <name evidence="1" type="ORF">EDC30_11921</name>
</gene>
<dbReference type="EMBL" id="SLZQ01000019">
    <property type="protein sequence ID" value="TCS32910.1"/>
    <property type="molecule type" value="Genomic_DNA"/>
</dbReference>